<keyword evidence="6" id="KW-1185">Reference proteome</keyword>
<evidence type="ECO:0000313" key="5">
    <source>
        <dbReference type="EMBL" id="CAI0439695.1"/>
    </source>
</evidence>
<gene>
    <name evidence="5" type="ORF">LITE_LOCUS26241</name>
</gene>
<reference evidence="5" key="1">
    <citation type="submission" date="2022-08" db="EMBL/GenBank/DDBJ databases">
        <authorList>
            <person name="Gutierrez-Valencia J."/>
        </authorList>
    </citation>
    <scope>NUCLEOTIDE SEQUENCE</scope>
</reference>
<dbReference type="GO" id="GO:0046872">
    <property type="term" value="F:metal ion binding"/>
    <property type="evidence" value="ECO:0007669"/>
    <property type="project" value="UniProtKB-KW"/>
</dbReference>
<dbReference type="PANTHER" id="PTHR10869:SF42">
    <property type="entry name" value="PROLYL 4-HYDROXYLASE 1"/>
    <property type="match status" value="1"/>
</dbReference>
<keyword evidence="2" id="KW-0479">Metal-binding</keyword>
<sequence>MVAPMKIIFGLITFVTVGMIIGALCQLSFIWKLEDTNGIPHWYNFKEAETLRLGHLKECYDGYVSLRDDIDRQFYNLQECDYLRALAKPRLQVSTVVDARTGKGVKSSVRTSSGMFLSSSDRKYGLVQAIEKRIAVFSQVPSENGELIQVLRWVSDLFTFEELLT</sequence>
<keyword evidence="4" id="KW-1133">Transmembrane helix</keyword>
<keyword evidence="4" id="KW-0812">Transmembrane</keyword>
<comment type="subcellular location">
    <subcellularLocation>
        <location evidence="1">Endoplasmic reticulum membrane</location>
    </subcellularLocation>
</comment>
<dbReference type="GO" id="GO:0004656">
    <property type="term" value="F:procollagen-proline 4-dioxygenase activity"/>
    <property type="evidence" value="ECO:0007669"/>
    <property type="project" value="TreeGrafter"/>
</dbReference>
<keyword evidence="4" id="KW-0472">Membrane</keyword>
<dbReference type="GO" id="GO:0005789">
    <property type="term" value="C:endoplasmic reticulum membrane"/>
    <property type="evidence" value="ECO:0007669"/>
    <property type="project" value="UniProtKB-SubCell"/>
</dbReference>
<dbReference type="AlphaFoldDB" id="A0AAV0M1I1"/>
<keyword evidence="3" id="KW-0408">Iron</keyword>
<evidence type="ECO:0000256" key="3">
    <source>
        <dbReference type="ARBA" id="ARBA00023004"/>
    </source>
</evidence>
<dbReference type="Gene3D" id="2.60.120.620">
    <property type="entry name" value="q2cbj1_9rhob like domain"/>
    <property type="match status" value="1"/>
</dbReference>
<name>A0AAV0M1I1_9ROSI</name>
<dbReference type="Proteomes" id="UP001154282">
    <property type="component" value="Unassembled WGS sequence"/>
</dbReference>
<evidence type="ECO:0000256" key="1">
    <source>
        <dbReference type="ARBA" id="ARBA00004586"/>
    </source>
</evidence>
<evidence type="ECO:0000313" key="6">
    <source>
        <dbReference type="Proteomes" id="UP001154282"/>
    </source>
</evidence>
<dbReference type="EMBL" id="CAMGYJ010000006">
    <property type="protein sequence ID" value="CAI0439695.1"/>
    <property type="molecule type" value="Genomic_DNA"/>
</dbReference>
<evidence type="ECO:0000256" key="2">
    <source>
        <dbReference type="ARBA" id="ARBA00022723"/>
    </source>
</evidence>
<feature type="transmembrane region" description="Helical" evidence="4">
    <location>
        <begin position="7"/>
        <end position="31"/>
    </location>
</feature>
<evidence type="ECO:0000256" key="4">
    <source>
        <dbReference type="SAM" id="Phobius"/>
    </source>
</evidence>
<dbReference type="PANTHER" id="PTHR10869">
    <property type="entry name" value="PROLYL 4-HYDROXYLASE ALPHA SUBUNIT"/>
    <property type="match status" value="1"/>
</dbReference>
<protein>
    <submittedName>
        <fullName evidence="5">Uncharacterized protein</fullName>
    </submittedName>
</protein>
<organism evidence="5 6">
    <name type="scientific">Linum tenue</name>
    <dbReference type="NCBI Taxonomy" id="586396"/>
    <lineage>
        <taxon>Eukaryota</taxon>
        <taxon>Viridiplantae</taxon>
        <taxon>Streptophyta</taxon>
        <taxon>Embryophyta</taxon>
        <taxon>Tracheophyta</taxon>
        <taxon>Spermatophyta</taxon>
        <taxon>Magnoliopsida</taxon>
        <taxon>eudicotyledons</taxon>
        <taxon>Gunneridae</taxon>
        <taxon>Pentapetalae</taxon>
        <taxon>rosids</taxon>
        <taxon>fabids</taxon>
        <taxon>Malpighiales</taxon>
        <taxon>Linaceae</taxon>
        <taxon>Linum</taxon>
    </lineage>
</organism>
<comment type="caution">
    <text evidence="5">The sequence shown here is derived from an EMBL/GenBank/DDBJ whole genome shotgun (WGS) entry which is preliminary data.</text>
</comment>
<accession>A0AAV0M1I1</accession>
<proteinExistence type="predicted"/>
<dbReference type="InterPro" id="IPR045054">
    <property type="entry name" value="P4HA-like"/>
</dbReference>